<evidence type="ECO:0000259" key="2">
    <source>
        <dbReference type="Pfam" id="PF13439"/>
    </source>
</evidence>
<proteinExistence type="predicted"/>
<evidence type="ECO:0000313" key="3">
    <source>
        <dbReference type="EMBL" id="BBM81687.1"/>
    </source>
</evidence>
<dbReference type="Pfam" id="PF13439">
    <property type="entry name" value="Glyco_transf_4"/>
    <property type="match status" value="1"/>
</dbReference>
<dbReference type="InterPro" id="IPR028098">
    <property type="entry name" value="Glyco_trans_4-like_N"/>
</dbReference>
<dbReference type="SUPFAM" id="SSF53756">
    <property type="entry name" value="UDP-Glycosyltransferase/glycogen phosphorylase"/>
    <property type="match status" value="1"/>
</dbReference>
<feature type="domain" description="Glycosyl transferase family 1" evidence="1">
    <location>
        <begin position="181"/>
        <end position="310"/>
    </location>
</feature>
<dbReference type="Proteomes" id="UP000326354">
    <property type="component" value="Chromosome"/>
</dbReference>
<feature type="domain" description="Glycosyltransferase subfamily 4-like N-terminal" evidence="2">
    <location>
        <begin position="16"/>
        <end position="173"/>
    </location>
</feature>
<protein>
    <submittedName>
        <fullName evidence="3">Glycosyl transferase family 1</fullName>
    </submittedName>
</protein>
<dbReference type="AlphaFoldDB" id="A0A5S9IHH7"/>
<dbReference type="RefSeq" id="WP_151965960.1">
    <property type="nucleotide sequence ID" value="NZ_AP019860.1"/>
</dbReference>
<name>A0A5S9IHH7_UABAM</name>
<organism evidence="3 4">
    <name type="scientific">Uabimicrobium amorphum</name>
    <dbReference type="NCBI Taxonomy" id="2596890"/>
    <lineage>
        <taxon>Bacteria</taxon>
        <taxon>Pseudomonadati</taxon>
        <taxon>Planctomycetota</taxon>
        <taxon>Candidatus Uabimicrobiia</taxon>
        <taxon>Candidatus Uabimicrobiales</taxon>
        <taxon>Candidatus Uabimicrobiaceae</taxon>
        <taxon>Candidatus Uabimicrobium</taxon>
    </lineage>
</organism>
<evidence type="ECO:0000259" key="1">
    <source>
        <dbReference type="Pfam" id="PF00534"/>
    </source>
</evidence>
<dbReference type="EMBL" id="AP019860">
    <property type="protein sequence ID" value="BBM81687.1"/>
    <property type="molecule type" value="Genomic_DNA"/>
</dbReference>
<keyword evidence="4" id="KW-1185">Reference proteome</keyword>
<reference evidence="3 4" key="1">
    <citation type="submission" date="2019-08" db="EMBL/GenBank/DDBJ databases">
        <title>Complete genome sequence of Candidatus Uab amorphum.</title>
        <authorList>
            <person name="Shiratori T."/>
            <person name="Suzuki S."/>
            <person name="Kakizawa Y."/>
            <person name="Ishida K."/>
        </authorList>
    </citation>
    <scope>NUCLEOTIDE SEQUENCE [LARGE SCALE GENOMIC DNA]</scope>
    <source>
        <strain evidence="3 4">SRT547</strain>
    </source>
</reference>
<dbReference type="PANTHER" id="PTHR12526:SF630">
    <property type="entry name" value="GLYCOSYLTRANSFERASE"/>
    <property type="match status" value="1"/>
</dbReference>
<dbReference type="GO" id="GO:0016757">
    <property type="term" value="F:glycosyltransferase activity"/>
    <property type="evidence" value="ECO:0007669"/>
    <property type="project" value="InterPro"/>
</dbReference>
<gene>
    <name evidence="3" type="ORF">UABAM_00026</name>
</gene>
<dbReference type="InterPro" id="IPR001296">
    <property type="entry name" value="Glyco_trans_1"/>
</dbReference>
<accession>A0A5S9IHH7</accession>
<evidence type="ECO:0000313" key="4">
    <source>
        <dbReference type="Proteomes" id="UP000326354"/>
    </source>
</evidence>
<dbReference type="KEGG" id="uam:UABAM_00026"/>
<sequence length="364" mass="42135">MPKKMKILHVFGSTTYGGAEKRTLDIIAYVDKSLYQFDICSLVNKKGTLDSHIQQLGCKIFYLSKKNPSFRKHFFDILRSEKYDVVHSHVYPFSGYILYLAHKAGVRKRIMHLRSSYEQQQSIYRRCFRWGMNHFIYKYATDILAVCNGAMDKVWSKYRDDRCKVIYNGIDLTLAHQANNTDIRQQFAIPEKDYLITHIGSMVPVKNHEMIVRVFYEIQLQKPNAYLLLIGRRNEGIEHRIIELCKDLKIHEKVIIAGVHQNIFPFLQTSDLFLFPSFFEGLPGAVLEACAVSLPVLASDIPGVKEISHHCNNVYSLSLAEPTKKWAQRSLDIMQKKHDINLQDTPFCLQKNIAAILDVYQGEK</sequence>
<dbReference type="Pfam" id="PF00534">
    <property type="entry name" value="Glycos_transf_1"/>
    <property type="match status" value="1"/>
</dbReference>
<dbReference type="OrthoDB" id="9804196at2"/>
<dbReference type="PANTHER" id="PTHR12526">
    <property type="entry name" value="GLYCOSYLTRANSFERASE"/>
    <property type="match status" value="1"/>
</dbReference>
<keyword evidence="3" id="KW-0808">Transferase</keyword>
<dbReference type="Gene3D" id="3.40.50.2000">
    <property type="entry name" value="Glycogen Phosphorylase B"/>
    <property type="match status" value="2"/>
</dbReference>